<dbReference type="HOGENOM" id="CLU_2130341_0_0_9"/>
<dbReference type="STRING" id="1231336.L248_1427"/>
<dbReference type="AlphaFoldDB" id="U4TJ54"/>
<evidence type="ECO:0000313" key="1">
    <source>
        <dbReference type="EMBL" id="ERL64244.1"/>
    </source>
</evidence>
<sequence length="113" mass="12961">MSENGEQQAVSDKVLSAFVDFYLAEGKNEELDLISQWDTHYVVAGINEVLQLNSYFNHDDKKAVLINRKKAELEELINTLIDDHDAPNSSDEAQWTDWYQKHLDDLYSAGRAD</sequence>
<name>U4TJ54_9LACO</name>
<dbReference type="EMBL" id="KI271601">
    <property type="protein sequence ID" value="ERL64244.1"/>
    <property type="molecule type" value="Genomic_DNA"/>
</dbReference>
<protein>
    <submittedName>
        <fullName evidence="1">Uncharacterized protein</fullName>
    </submittedName>
</protein>
<organism evidence="1 2">
    <name type="scientific">Schleiferilactobacillus shenzhenensis LY-73</name>
    <dbReference type="NCBI Taxonomy" id="1231336"/>
    <lineage>
        <taxon>Bacteria</taxon>
        <taxon>Bacillati</taxon>
        <taxon>Bacillota</taxon>
        <taxon>Bacilli</taxon>
        <taxon>Lactobacillales</taxon>
        <taxon>Lactobacillaceae</taxon>
        <taxon>Schleiferilactobacillus</taxon>
    </lineage>
</organism>
<dbReference type="OrthoDB" id="2297211at2"/>
<dbReference type="eggNOG" id="ENOG5030B79">
    <property type="taxonomic scope" value="Bacteria"/>
</dbReference>
<evidence type="ECO:0000313" key="2">
    <source>
        <dbReference type="Proteomes" id="UP000030647"/>
    </source>
</evidence>
<gene>
    <name evidence="1" type="ORF">L248_1427</name>
</gene>
<dbReference type="Proteomes" id="UP000030647">
    <property type="component" value="Unassembled WGS sequence"/>
</dbReference>
<accession>U4TJ54</accession>
<reference evidence="2" key="1">
    <citation type="journal article" date="2013" name="Genome Announc.">
        <title>Whole-Genome Sequencing of Lactobacillus shenzhenensis Strain LY-73T.</title>
        <authorList>
            <person name="Lin Z."/>
            <person name="Liu Z."/>
            <person name="Yang R."/>
            <person name="Zou Y."/>
            <person name="Wan D."/>
            <person name="Chen J."/>
            <person name="Guo M."/>
            <person name="Zhao J."/>
            <person name="Fang C."/>
            <person name="Yang R."/>
            <person name="Liu F."/>
        </authorList>
    </citation>
    <scope>NUCLEOTIDE SEQUENCE [LARGE SCALE GENOMIC DNA]</scope>
    <source>
        <strain evidence="2">LY-73</strain>
    </source>
</reference>
<proteinExistence type="predicted"/>
<keyword evidence="2" id="KW-1185">Reference proteome</keyword>
<dbReference type="RefSeq" id="WP_022530441.1">
    <property type="nucleotide sequence ID" value="NZ_KI271601.1"/>
</dbReference>